<proteinExistence type="inferred from homology"/>
<evidence type="ECO:0000256" key="8">
    <source>
        <dbReference type="HAMAP-Rule" id="MF_00164"/>
    </source>
</evidence>
<evidence type="ECO:0000256" key="1">
    <source>
        <dbReference type="ARBA" id="ARBA00001031"/>
    </source>
</evidence>
<comment type="subcellular location">
    <subcellularLocation>
        <location evidence="8">Cytoplasm</location>
    </subcellularLocation>
</comment>
<dbReference type="PANTHER" id="PTHR10937">
    <property type="entry name" value="GLUCOSAMINE--FRUCTOSE-6-PHOSPHATE AMINOTRANSFERASE, ISOMERIZING"/>
    <property type="match status" value="1"/>
</dbReference>
<evidence type="ECO:0000256" key="6">
    <source>
        <dbReference type="ARBA" id="ARBA00022737"/>
    </source>
</evidence>
<keyword evidence="7" id="KW-0315">Glutamine amidotransferase</keyword>
<dbReference type="CDD" id="cd05008">
    <property type="entry name" value="SIS_GlmS_GlmD_1"/>
    <property type="match status" value="1"/>
</dbReference>
<protein>
    <recommendedName>
        <fullName evidence="3 8">Glutamine--fructose-6-phosphate aminotransferase [isomerizing]</fullName>
        <ecNumber evidence="2 8">2.6.1.16</ecNumber>
    </recommendedName>
    <alternativeName>
        <fullName evidence="8">D-fructose-6-phosphate amidotransferase</fullName>
    </alternativeName>
    <alternativeName>
        <fullName evidence="8">GFAT</fullName>
    </alternativeName>
    <alternativeName>
        <fullName evidence="8">Glucosamine-6-phosphate synthase</fullName>
    </alternativeName>
    <alternativeName>
        <fullName evidence="8">Hexosephosphate aminotransferase</fullName>
    </alternativeName>
    <alternativeName>
        <fullName evidence="8">L-glutamine--D-fructose-6-phosphate amidotransferase</fullName>
    </alternativeName>
</protein>
<evidence type="ECO:0000256" key="4">
    <source>
        <dbReference type="ARBA" id="ARBA00022576"/>
    </source>
</evidence>
<comment type="subunit">
    <text evidence="8">Homodimer.</text>
</comment>
<keyword evidence="8" id="KW-0963">Cytoplasm</keyword>
<evidence type="ECO:0000256" key="3">
    <source>
        <dbReference type="ARBA" id="ARBA00016090"/>
    </source>
</evidence>
<evidence type="ECO:0000256" key="5">
    <source>
        <dbReference type="ARBA" id="ARBA00022679"/>
    </source>
</evidence>
<dbReference type="PROSITE" id="PS51278">
    <property type="entry name" value="GATASE_TYPE_2"/>
    <property type="match status" value="1"/>
</dbReference>
<dbReference type="GO" id="GO:0004360">
    <property type="term" value="F:glutamine-fructose-6-phosphate transaminase (isomerizing) activity"/>
    <property type="evidence" value="ECO:0007669"/>
    <property type="project" value="UniProtKB-EC"/>
</dbReference>
<reference evidence="11 12" key="1">
    <citation type="submission" date="2015-11" db="EMBL/GenBank/DDBJ databases">
        <authorList>
            <person name="Lin W."/>
        </authorList>
    </citation>
    <scope>NUCLEOTIDE SEQUENCE [LARGE SCALE GENOMIC DNA]</scope>
    <source>
        <strain evidence="11 12">HCH-1</strain>
    </source>
</reference>
<name>A0ABR5SJM1_9BACT</name>
<evidence type="ECO:0000313" key="12">
    <source>
        <dbReference type="Proteomes" id="UP000060487"/>
    </source>
</evidence>
<keyword evidence="4 8" id="KW-0032">Aminotransferase</keyword>
<dbReference type="Pfam" id="PF13522">
    <property type="entry name" value="GATase_6"/>
    <property type="match status" value="1"/>
</dbReference>
<keyword evidence="5 8" id="KW-0808">Transferase</keyword>
<dbReference type="Proteomes" id="UP000060487">
    <property type="component" value="Unassembled WGS sequence"/>
</dbReference>
<keyword evidence="6" id="KW-0677">Repeat</keyword>
<dbReference type="InterPro" id="IPR046348">
    <property type="entry name" value="SIS_dom_sf"/>
</dbReference>
<dbReference type="RefSeq" id="WP_085051307.1">
    <property type="nucleotide sequence ID" value="NZ_LNQR01000030.1"/>
</dbReference>
<dbReference type="Gene3D" id="3.60.20.10">
    <property type="entry name" value="Glutamine Phosphoribosylpyrophosphate, subunit 1, domain 1"/>
    <property type="match status" value="1"/>
</dbReference>
<feature type="domain" description="SIS" evidence="10">
    <location>
        <begin position="287"/>
        <end position="427"/>
    </location>
</feature>
<dbReference type="CDD" id="cd00714">
    <property type="entry name" value="GFAT"/>
    <property type="match status" value="1"/>
</dbReference>
<dbReference type="InterPro" id="IPR017932">
    <property type="entry name" value="GATase_2_dom"/>
</dbReference>
<gene>
    <name evidence="8 11" type="primary">glmS</name>
    <name evidence="11" type="ORF">ASN18_0780</name>
</gene>
<dbReference type="NCBIfam" id="TIGR01135">
    <property type="entry name" value="glmS"/>
    <property type="match status" value="1"/>
</dbReference>
<keyword evidence="12" id="KW-1185">Reference proteome</keyword>
<dbReference type="EMBL" id="LNQR01000030">
    <property type="protein sequence ID" value="KWT91662.1"/>
    <property type="molecule type" value="Genomic_DNA"/>
</dbReference>
<evidence type="ECO:0000313" key="11">
    <source>
        <dbReference type="EMBL" id="KWT91662.1"/>
    </source>
</evidence>
<dbReference type="PANTHER" id="PTHR10937:SF0">
    <property type="entry name" value="GLUTAMINE--FRUCTOSE-6-PHOSPHATE TRANSAMINASE (ISOMERIZING)"/>
    <property type="match status" value="1"/>
</dbReference>
<feature type="domain" description="SIS" evidence="10">
    <location>
        <begin position="458"/>
        <end position="599"/>
    </location>
</feature>
<sequence length="609" mass="66590">MCGIIGYAGKNNSIGITIEGLKKLEYRGYDSAGVAFIRGDNGLMDIVRAKGKISELINRPTLNGVMSSVAIGHTRWATHGSPSEINAHPHRVDDIAIVHNGIIENYIELKRELLKEGAVFKSETDTEVMCHLIASFYRKGRSFEDSVLEAIKLLHGSYAVNVICEKDPGKIICAKKDSPLVIGLGDGEYFCASDVPAFLSHTRDVIFMEDREMAVITREGVIIRDSEGAIVHRDPTKITWSPSMAEKGGYRHFMLKEIFEQPRAIADTITGRANLSTGTVNLYEFGLDKEIISSTRKIFIVACGTSWHAALCGKYMIEELAGIPVEIDIASEFRYRSPIIGKDDLFIAITQSGETADTLAALKEAKRHGAKTMTICNVVGSTASRESDYVFYTHSGPEIGVASTKAFLTQLVSLYLLSIALGSKGSSKTLAIDAINELLHIPTLLESVLIAEAEIEKLARQLSKSSGFLFLGRGILFPIALEGALKLKEISYIHAEGYPAGEMKHGPIALIDEGLPVVILLSKETLYEKVISNIQEVKSRGGKTVVISNEDDDGVRELSDHFILVPRANKFLDAIVMTLPLQLLAYHIAVIRGCDVDQPRNLAKSVTVE</sequence>
<dbReference type="SUPFAM" id="SSF53697">
    <property type="entry name" value="SIS domain"/>
    <property type="match status" value="1"/>
</dbReference>
<evidence type="ECO:0000256" key="7">
    <source>
        <dbReference type="ARBA" id="ARBA00022962"/>
    </source>
</evidence>
<evidence type="ECO:0000259" key="9">
    <source>
        <dbReference type="PROSITE" id="PS51278"/>
    </source>
</evidence>
<dbReference type="SUPFAM" id="SSF56235">
    <property type="entry name" value="N-terminal nucleophile aminohydrolases (Ntn hydrolases)"/>
    <property type="match status" value="1"/>
</dbReference>
<dbReference type="NCBIfam" id="NF001484">
    <property type="entry name" value="PRK00331.1"/>
    <property type="match status" value="1"/>
</dbReference>
<dbReference type="CDD" id="cd05009">
    <property type="entry name" value="SIS_GlmS_GlmD_2"/>
    <property type="match status" value="1"/>
</dbReference>
<evidence type="ECO:0000256" key="2">
    <source>
        <dbReference type="ARBA" id="ARBA00012916"/>
    </source>
</evidence>
<evidence type="ECO:0000259" key="10">
    <source>
        <dbReference type="PROSITE" id="PS51464"/>
    </source>
</evidence>
<dbReference type="InterPro" id="IPR035466">
    <property type="entry name" value="GlmS/AgaS_SIS"/>
</dbReference>
<feature type="initiator methionine" description="Removed" evidence="8">
    <location>
        <position position="1"/>
    </location>
</feature>
<dbReference type="InterPro" id="IPR035490">
    <property type="entry name" value="GlmS/FrlB_SIS"/>
</dbReference>
<feature type="active site" description="For Fru-6P isomerization activity" evidence="8">
    <location>
        <position position="604"/>
    </location>
</feature>
<comment type="caution">
    <text evidence="11">The sequence shown here is derived from an EMBL/GenBank/DDBJ whole genome shotgun (WGS) entry which is preliminary data.</text>
</comment>
<accession>A0ABR5SJM1</accession>
<organism evidence="11 12">
    <name type="scientific">Candidatus Magnetominusculus xianensis</name>
    <dbReference type="NCBI Taxonomy" id="1748249"/>
    <lineage>
        <taxon>Bacteria</taxon>
        <taxon>Pseudomonadati</taxon>
        <taxon>Nitrospirota</taxon>
        <taxon>Nitrospiria</taxon>
        <taxon>Nitrospirales</taxon>
        <taxon>Nitrospiraceae</taxon>
        <taxon>Candidatus Magnetominusculus</taxon>
    </lineage>
</organism>
<dbReference type="Pfam" id="PF01380">
    <property type="entry name" value="SIS"/>
    <property type="match status" value="2"/>
</dbReference>
<dbReference type="EC" id="2.6.1.16" evidence="2 8"/>
<comment type="function">
    <text evidence="8">Catalyzes the first step in hexosamine metabolism, converting fructose-6P into glucosamine-6P using glutamine as a nitrogen source.</text>
</comment>
<feature type="domain" description="Glutamine amidotransferase type-2" evidence="9">
    <location>
        <begin position="2"/>
        <end position="219"/>
    </location>
</feature>
<dbReference type="InterPro" id="IPR029055">
    <property type="entry name" value="Ntn_hydrolases_N"/>
</dbReference>
<dbReference type="InterPro" id="IPR005855">
    <property type="entry name" value="GFAT"/>
</dbReference>
<dbReference type="InterPro" id="IPR047084">
    <property type="entry name" value="GFAT_N"/>
</dbReference>
<dbReference type="HAMAP" id="MF_00164">
    <property type="entry name" value="GlmS"/>
    <property type="match status" value="1"/>
</dbReference>
<feature type="active site" description="Nucleophile; for GATase activity" evidence="8">
    <location>
        <position position="2"/>
    </location>
</feature>
<comment type="catalytic activity">
    <reaction evidence="1 8">
        <text>D-fructose 6-phosphate + L-glutamine = D-glucosamine 6-phosphate + L-glutamate</text>
        <dbReference type="Rhea" id="RHEA:13237"/>
        <dbReference type="ChEBI" id="CHEBI:29985"/>
        <dbReference type="ChEBI" id="CHEBI:58359"/>
        <dbReference type="ChEBI" id="CHEBI:58725"/>
        <dbReference type="ChEBI" id="CHEBI:61527"/>
        <dbReference type="EC" id="2.6.1.16"/>
    </reaction>
</comment>
<dbReference type="PROSITE" id="PS51464">
    <property type="entry name" value="SIS"/>
    <property type="match status" value="2"/>
</dbReference>
<dbReference type="Gene3D" id="3.40.50.10490">
    <property type="entry name" value="Glucose-6-phosphate isomerase like protein, domain 1"/>
    <property type="match status" value="2"/>
</dbReference>
<dbReference type="InterPro" id="IPR001347">
    <property type="entry name" value="SIS_dom"/>
</dbReference>